<reference evidence="2" key="1">
    <citation type="submission" date="2016-03" db="EMBL/GenBank/DDBJ databases">
        <title>Mechanisms controlling the formation of the plant cell surface in tip-growing cells are functionally conserved among land plants.</title>
        <authorList>
            <person name="Honkanen S."/>
            <person name="Jones V.A."/>
            <person name="Morieri G."/>
            <person name="Champion C."/>
            <person name="Hetherington A.J."/>
            <person name="Kelly S."/>
            <person name="Saint-Marcoux D."/>
            <person name="Proust H."/>
            <person name="Prescott H."/>
            <person name="Dolan L."/>
        </authorList>
    </citation>
    <scope>NUCLEOTIDE SEQUENCE [LARGE SCALE GENOMIC DNA]</scope>
    <source>
        <tissue evidence="2">Whole gametophyte</tissue>
    </source>
</reference>
<name>A0A176WKM2_MARPO</name>
<dbReference type="AlphaFoldDB" id="A0A176WKM2"/>
<evidence type="ECO:0000256" key="1">
    <source>
        <dbReference type="SAM" id="MobiDB-lite"/>
    </source>
</evidence>
<comment type="caution">
    <text evidence="2">The sequence shown here is derived from an EMBL/GenBank/DDBJ whole genome shotgun (WGS) entry which is preliminary data.</text>
</comment>
<feature type="region of interest" description="Disordered" evidence="1">
    <location>
        <begin position="1"/>
        <end position="34"/>
    </location>
</feature>
<keyword evidence="3" id="KW-1185">Reference proteome</keyword>
<protein>
    <submittedName>
        <fullName evidence="2">Uncharacterized protein</fullName>
    </submittedName>
</protein>
<feature type="compositionally biased region" description="Low complexity" evidence="1">
    <location>
        <begin position="14"/>
        <end position="25"/>
    </location>
</feature>
<sequence length="115" mass="12924">MTQSNELGSADPGPATEQAAQQPEQHLCRERHTERASHDYVQNAAQWAHVAKLPSTEPSFIDIRRLDVKPMLETPTWSGQVKGRGERKTVFGLESVNAVAGSYRRNEHRFDRAEA</sequence>
<proteinExistence type="predicted"/>
<dbReference type="Proteomes" id="UP000077202">
    <property type="component" value="Unassembled WGS sequence"/>
</dbReference>
<organism evidence="2 3">
    <name type="scientific">Marchantia polymorpha subsp. ruderalis</name>
    <dbReference type="NCBI Taxonomy" id="1480154"/>
    <lineage>
        <taxon>Eukaryota</taxon>
        <taxon>Viridiplantae</taxon>
        <taxon>Streptophyta</taxon>
        <taxon>Embryophyta</taxon>
        <taxon>Marchantiophyta</taxon>
        <taxon>Marchantiopsida</taxon>
        <taxon>Marchantiidae</taxon>
        <taxon>Marchantiales</taxon>
        <taxon>Marchantiaceae</taxon>
        <taxon>Marchantia</taxon>
    </lineage>
</organism>
<gene>
    <name evidence="2" type="ORF">AXG93_399s1140</name>
</gene>
<accession>A0A176WKM2</accession>
<dbReference type="EMBL" id="LVLJ01000705">
    <property type="protein sequence ID" value="OAE32905.1"/>
    <property type="molecule type" value="Genomic_DNA"/>
</dbReference>
<evidence type="ECO:0000313" key="3">
    <source>
        <dbReference type="Proteomes" id="UP000077202"/>
    </source>
</evidence>
<evidence type="ECO:0000313" key="2">
    <source>
        <dbReference type="EMBL" id="OAE32905.1"/>
    </source>
</evidence>